<dbReference type="EMBL" id="CABFNB010000068">
    <property type="protein sequence ID" value="VTZ60461.1"/>
    <property type="molecule type" value="Genomic_DNA"/>
</dbReference>
<dbReference type="Pfam" id="PF05065">
    <property type="entry name" value="Phage_capsid"/>
    <property type="match status" value="1"/>
</dbReference>
<name>A0A508WXS6_9HYPH</name>
<evidence type="ECO:0000313" key="3">
    <source>
        <dbReference type="EMBL" id="VTZ60461.1"/>
    </source>
</evidence>
<reference evidence="3" key="1">
    <citation type="submission" date="2019-06" db="EMBL/GenBank/DDBJ databases">
        <authorList>
            <person name="Le Quere A."/>
            <person name="Colella S."/>
        </authorList>
    </citation>
    <scope>NUCLEOTIDE SEQUENCE</scope>
    <source>
        <strain evidence="3">EmedicaeMD41</strain>
    </source>
</reference>
<sequence>MPDLWQIEKLQNEVRDLRGLYVGVERTLRKSHERVGGNASFDPAEKFIGMARAAVEGKPYVAKAAVEPAMTTVPDWAGELVGSAVGGYMLSLAGQSAFASIAARSLGINFGRNGAARVIAGGSVAASFVGQGKPIPASGGLLDSITLSPAWVAAIVVLTLELQKSSNFTAVLRKLLADGISAALDDQFLGASAASDVTPQGVLYGLTAVPASTAGQPSEAMRADLEALVAALDAPQSPCFVMSPSRRVFAAATLPGSFDYPIIASSALPPDRVVCIDSGGLAVAFGQTPRFDVSAEASIEENDAPTGDLMTGNPVRSFFQSGTLGLQAMLSVSWGARPGAASFIDGVSW</sequence>
<dbReference type="InterPro" id="IPR054612">
    <property type="entry name" value="Phage_capsid-like_C"/>
</dbReference>
<feature type="domain" description="Phage capsid-like C-terminal" evidence="2">
    <location>
        <begin position="114"/>
        <end position="245"/>
    </location>
</feature>
<dbReference type="Proteomes" id="UP000507954">
    <property type="component" value="Unassembled WGS sequence"/>
</dbReference>
<dbReference type="RefSeq" id="WP_127614174.1">
    <property type="nucleotide sequence ID" value="NZ_CABFNB010000068.1"/>
</dbReference>
<dbReference type="AlphaFoldDB" id="A0A508WXS6"/>
<organism evidence="3">
    <name type="scientific">Sinorhizobium medicae</name>
    <dbReference type="NCBI Taxonomy" id="110321"/>
    <lineage>
        <taxon>Bacteria</taxon>
        <taxon>Pseudomonadati</taxon>
        <taxon>Pseudomonadota</taxon>
        <taxon>Alphaproteobacteria</taxon>
        <taxon>Hyphomicrobiales</taxon>
        <taxon>Rhizobiaceae</taxon>
        <taxon>Sinorhizobium/Ensifer group</taxon>
        <taxon>Sinorhizobium</taxon>
    </lineage>
</organism>
<dbReference type="SUPFAM" id="SSF56563">
    <property type="entry name" value="Major capsid protein gp5"/>
    <property type="match status" value="1"/>
</dbReference>
<evidence type="ECO:0000256" key="1">
    <source>
        <dbReference type="ARBA" id="ARBA00004328"/>
    </source>
</evidence>
<dbReference type="NCBIfam" id="TIGR01554">
    <property type="entry name" value="major_cap_HK97"/>
    <property type="match status" value="1"/>
</dbReference>
<proteinExistence type="predicted"/>
<evidence type="ECO:0000259" key="2">
    <source>
        <dbReference type="Pfam" id="PF05065"/>
    </source>
</evidence>
<dbReference type="InterPro" id="IPR024455">
    <property type="entry name" value="Phage_capsid"/>
</dbReference>
<accession>A0A508WXS6</accession>
<comment type="subcellular location">
    <subcellularLocation>
        <location evidence="1">Virion</location>
    </subcellularLocation>
</comment>
<gene>
    <name evidence="3" type="ORF">EMEDMD4_160042</name>
</gene>
<protein>
    <recommendedName>
        <fullName evidence="2">Phage capsid-like C-terminal domain-containing protein</fullName>
    </recommendedName>
</protein>